<organism evidence="4 5">
    <name type="scientific">Holothuria leucospilota</name>
    <name type="common">Black long sea cucumber</name>
    <name type="synonym">Mertensiothuria leucospilota</name>
    <dbReference type="NCBI Taxonomy" id="206669"/>
    <lineage>
        <taxon>Eukaryota</taxon>
        <taxon>Metazoa</taxon>
        <taxon>Echinodermata</taxon>
        <taxon>Eleutherozoa</taxon>
        <taxon>Echinozoa</taxon>
        <taxon>Holothuroidea</taxon>
        <taxon>Aspidochirotacea</taxon>
        <taxon>Aspidochirotida</taxon>
        <taxon>Holothuriidae</taxon>
        <taxon>Holothuria</taxon>
    </lineage>
</organism>
<dbReference type="Pfam" id="PF00098">
    <property type="entry name" value="zf-CCHC"/>
    <property type="match status" value="1"/>
</dbReference>
<keyword evidence="5" id="KW-1185">Reference proteome</keyword>
<dbReference type="InterPro" id="IPR026523">
    <property type="entry name" value="PNMA"/>
</dbReference>
<gene>
    <name evidence="4" type="ORF">HOLleu_36046</name>
</gene>
<comment type="caution">
    <text evidence="4">The sequence shown here is derived from an EMBL/GenBank/DDBJ whole genome shotgun (WGS) entry which is preliminary data.</text>
</comment>
<dbReference type="AlphaFoldDB" id="A0A9Q0YJF7"/>
<dbReference type="Pfam" id="PF14893">
    <property type="entry name" value="PNMA"/>
    <property type="match status" value="1"/>
</dbReference>
<name>A0A9Q0YJF7_HOLLE</name>
<dbReference type="PROSITE" id="PS50158">
    <property type="entry name" value="ZF_CCHC"/>
    <property type="match status" value="1"/>
</dbReference>
<feature type="domain" description="CCHC-type" evidence="3">
    <location>
        <begin position="193"/>
        <end position="208"/>
    </location>
</feature>
<dbReference type="EMBL" id="JAIZAY010000019">
    <property type="protein sequence ID" value="KAJ8023572.1"/>
    <property type="molecule type" value="Genomic_DNA"/>
</dbReference>
<sequence>MEEWTQISEAEKRKRIREALRPPASRIITDLKQDLPGATARDYFAALEAAFGTTESGEELLIQYHCMMQKEGDKPSTYLSRLQTKLRQVIRKGGISPENVNSARLRQFVKGLLFDEMLITSLHLRVAENDALGYISLLKIVRRYEEKLEGEVKALMLVGNPQTAQYPVPAPVMTPEYRQWTSGPTRHPSPNFCFRCGRTGHISRNCSNEADVQEVNRKLIKFVMGQPEQENSRGPLRGGTQGSDQ</sequence>
<protein>
    <submittedName>
        <fullName evidence="4">Paraneoplastic antigen Ma1</fullName>
    </submittedName>
</protein>
<dbReference type="PANTHER" id="PTHR23095">
    <property type="entry name" value="PARANEOPLASTIC ANTIGEN"/>
    <property type="match status" value="1"/>
</dbReference>
<evidence type="ECO:0000313" key="4">
    <source>
        <dbReference type="EMBL" id="KAJ8023572.1"/>
    </source>
</evidence>
<dbReference type="GO" id="GO:0008270">
    <property type="term" value="F:zinc ion binding"/>
    <property type="evidence" value="ECO:0007669"/>
    <property type="project" value="UniProtKB-KW"/>
</dbReference>
<keyword evidence="1" id="KW-0862">Zinc</keyword>
<dbReference type="GO" id="GO:0003676">
    <property type="term" value="F:nucleic acid binding"/>
    <property type="evidence" value="ECO:0007669"/>
    <property type="project" value="InterPro"/>
</dbReference>
<dbReference type="SMART" id="SM00343">
    <property type="entry name" value="ZnF_C2HC"/>
    <property type="match status" value="1"/>
</dbReference>
<evidence type="ECO:0000313" key="5">
    <source>
        <dbReference type="Proteomes" id="UP001152320"/>
    </source>
</evidence>
<evidence type="ECO:0000259" key="3">
    <source>
        <dbReference type="PROSITE" id="PS50158"/>
    </source>
</evidence>
<reference evidence="4" key="1">
    <citation type="submission" date="2021-10" db="EMBL/GenBank/DDBJ databases">
        <title>Tropical sea cucumber genome reveals ecological adaptation and Cuvierian tubules defense mechanism.</title>
        <authorList>
            <person name="Chen T."/>
        </authorList>
    </citation>
    <scope>NUCLEOTIDE SEQUENCE</scope>
    <source>
        <strain evidence="4">Nanhai2018</strain>
        <tissue evidence="4">Muscle</tissue>
    </source>
</reference>
<accession>A0A9Q0YJF7</accession>
<dbReference type="PANTHER" id="PTHR23095:SF46">
    <property type="entry name" value="GAG PROTEIN"/>
    <property type="match status" value="1"/>
</dbReference>
<dbReference type="Gene3D" id="4.10.60.10">
    <property type="entry name" value="Zinc finger, CCHC-type"/>
    <property type="match status" value="1"/>
</dbReference>
<dbReference type="InterPro" id="IPR048270">
    <property type="entry name" value="PNMA_C"/>
</dbReference>
<keyword evidence="1" id="KW-0479">Metal-binding</keyword>
<dbReference type="OrthoDB" id="115435at2759"/>
<dbReference type="Proteomes" id="UP001152320">
    <property type="component" value="Chromosome 19"/>
</dbReference>
<evidence type="ECO:0000256" key="2">
    <source>
        <dbReference type="SAM" id="MobiDB-lite"/>
    </source>
</evidence>
<evidence type="ECO:0000256" key="1">
    <source>
        <dbReference type="PROSITE-ProRule" id="PRU00047"/>
    </source>
</evidence>
<dbReference type="InterPro" id="IPR036875">
    <property type="entry name" value="Znf_CCHC_sf"/>
</dbReference>
<dbReference type="InterPro" id="IPR001878">
    <property type="entry name" value="Znf_CCHC"/>
</dbReference>
<feature type="compositionally biased region" description="Gly residues" evidence="2">
    <location>
        <begin position="236"/>
        <end position="245"/>
    </location>
</feature>
<proteinExistence type="predicted"/>
<keyword evidence="1" id="KW-0863">Zinc-finger</keyword>
<dbReference type="SUPFAM" id="SSF57756">
    <property type="entry name" value="Retrovirus zinc finger-like domains"/>
    <property type="match status" value="1"/>
</dbReference>
<feature type="region of interest" description="Disordered" evidence="2">
    <location>
        <begin position="224"/>
        <end position="245"/>
    </location>
</feature>